<evidence type="ECO:0000313" key="4">
    <source>
        <dbReference type="Proteomes" id="UP000777482"/>
    </source>
</evidence>
<dbReference type="Proteomes" id="UP000777482">
    <property type="component" value="Unassembled WGS sequence"/>
</dbReference>
<evidence type="ECO:0000256" key="2">
    <source>
        <dbReference type="SAM" id="MobiDB-lite"/>
    </source>
</evidence>
<dbReference type="OrthoDB" id="10255576at2759"/>
<feature type="region of interest" description="Disordered" evidence="2">
    <location>
        <begin position="151"/>
        <end position="252"/>
    </location>
</feature>
<gene>
    <name evidence="3" type="ORF">C6P46_006749</name>
</gene>
<organism evidence="3 4">
    <name type="scientific">Rhodotorula mucilaginosa</name>
    <name type="common">Yeast</name>
    <name type="synonym">Rhodotorula rubra</name>
    <dbReference type="NCBI Taxonomy" id="5537"/>
    <lineage>
        <taxon>Eukaryota</taxon>
        <taxon>Fungi</taxon>
        <taxon>Dikarya</taxon>
        <taxon>Basidiomycota</taxon>
        <taxon>Pucciniomycotina</taxon>
        <taxon>Microbotryomycetes</taxon>
        <taxon>Sporidiobolales</taxon>
        <taxon>Sporidiobolaceae</taxon>
        <taxon>Rhodotorula</taxon>
    </lineage>
</organism>
<evidence type="ECO:0000256" key="1">
    <source>
        <dbReference type="ARBA" id="ARBA00007355"/>
    </source>
</evidence>
<accession>A0A9P6VXW2</accession>
<sequence length="252" mass="28498">MSLFRSAARRLGLGKYRYWQGTDLQGNNFFERPHPEFPDEWRKNKRYVEYYETKPLSDYNYQSIPVQWSSWLRRTRREPPTLEELQKDHLRQLRLRENVYRLEQEYKAEKLRLAEANQAALLQAPAAAAAGRSRSTDATTAAVDLKAQEGLPADRGGVDEATAAKAPEVARNLGLGQKEDTSASEVTTRDDASGSASASPQELAERRRKQEEADAAKRRADFAKENAAPLKAQQKTAQQPEGWAPSAPARRR</sequence>
<dbReference type="InterPro" id="IPR052618">
    <property type="entry name" value="ComplexI_NDUFA12"/>
</dbReference>
<dbReference type="GO" id="GO:0032981">
    <property type="term" value="P:mitochondrial respiratory chain complex I assembly"/>
    <property type="evidence" value="ECO:0007669"/>
    <property type="project" value="TreeGrafter"/>
</dbReference>
<feature type="compositionally biased region" description="Basic and acidic residues" evidence="2">
    <location>
        <begin position="203"/>
        <end position="224"/>
    </location>
</feature>
<reference evidence="3 4" key="1">
    <citation type="submission" date="2020-11" db="EMBL/GenBank/DDBJ databases">
        <title>Kefir isolates.</title>
        <authorList>
            <person name="Marcisauskas S."/>
            <person name="Kim Y."/>
            <person name="Blasche S."/>
        </authorList>
    </citation>
    <scope>NUCLEOTIDE SEQUENCE [LARGE SCALE GENOMIC DNA]</scope>
    <source>
        <strain evidence="3 4">KR</strain>
    </source>
</reference>
<dbReference type="PANTHER" id="PTHR32470">
    <property type="entry name" value="ADH DEHYDROGENASE [UBIQUINONE] 1 ALPHA SUBCOMPLEX ASSEMBLY FACTOR 2"/>
    <property type="match status" value="1"/>
</dbReference>
<dbReference type="Pfam" id="PF05071">
    <property type="entry name" value="NDUFA12"/>
    <property type="match status" value="1"/>
</dbReference>
<keyword evidence="4" id="KW-1185">Reference proteome</keyword>
<evidence type="ECO:0000313" key="3">
    <source>
        <dbReference type="EMBL" id="KAG0657003.1"/>
    </source>
</evidence>
<evidence type="ECO:0008006" key="5">
    <source>
        <dbReference type="Google" id="ProtNLM"/>
    </source>
</evidence>
<dbReference type="AlphaFoldDB" id="A0A9P6VXW2"/>
<comment type="caution">
    <text evidence="3">The sequence shown here is derived from an EMBL/GenBank/DDBJ whole genome shotgun (WGS) entry which is preliminary data.</text>
</comment>
<dbReference type="GO" id="GO:0045271">
    <property type="term" value="C:respiratory chain complex I"/>
    <property type="evidence" value="ECO:0007669"/>
    <property type="project" value="InterPro"/>
</dbReference>
<proteinExistence type="inferred from homology"/>
<comment type="similarity">
    <text evidence="1">Belongs to the complex I NDUFA12 subunit family.</text>
</comment>
<dbReference type="EMBL" id="PUHQ01000088">
    <property type="protein sequence ID" value="KAG0657003.1"/>
    <property type="molecule type" value="Genomic_DNA"/>
</dbReference>
<dbReference type="InterPro" id="IPR007763">
    <property type="entry name" value="NDUFA12"/>
</dbReference>
<protein>
    <recommendedName>
        <fullName evidence="5">NADH dehydrogenase [ubiquinone] 1 alpha subcomplex subunit</fullName>
    </recommendedName>
</protein>
<dbReference type="GO" id="GO:0005739">
    <property type="term" value="C:mitochondrion"/>
    <property type="evidence" value="ECO:0007669"/>
    <property type="project" value="TreeGrafter"/>
</dbReference>
<dbReference type="PANTHER" id="PTHR32470:SF2">
    <property type="entry name" value="NADH DEHYDROGENASE [UBIQUINONE] 1 ALPHA SUBCOMPLEX ASSEMBLY FACTOR 2"/>
    <property type="match status" value="1"/>
</dbReference>
<feature type="compositionally biased region" description="Basic and acidic residues" evidence="2">
    <location>
        <begin position="177"/>
        <end position="192"/>
    </location>
</feature>
<name>A0A9P6VXW2_RHOMI</name>